<dbReference type="PANTHER" id="PTHR41930:SF1">
    <property type="entry name" value="DEPHOSPHO-COA KINASE"/>
    <property type="match status" value="1"/>
</dbReference>
<evidence type="ECO:0000313" key="1">
    <source>
        <dbReference type="EMBL" id="MVM35685.1"/>
    </source>
</evidence>
<dbReference type="AlphaFoldDB" id="A0A7K1SPF2"/>
<evidence type="ECO:0000313" key="2">
    <source>
        <dbReference type="Proteomes" id="UP000436006"/>
    </source>
</evidence>
<dbReference type="Pfam" id="PF13238">
    <property type="entry name" value="AAA_18"/>
    <property type="match status" value="1"/>
</dbReference>
<proteinExistence type="predicted"/>
<sequence length="183" mass="20764">MNVIIALSGQIGSGKTSISNGLAQLLNWDIVSFGNYIRKIALSKQIDITRENLQNLGESLVRENPESFCYSVLEQENNWKNKSFIIEGVRHEIVLDKLINIVVPSTLYHIHLLVSNIERERRVILRGNLSDDLKSMHMHPSEADVHQLLFDRANFIVDTTNLSVEETCSNIFSHLKANKIALL</sequence>
<protein>
    <submittedName>
        <fullName evidence="1">AAA family ATPase</fullName>
    </submittedName>
</protein>
<keyword evidence="2" id="KW-1185">Reference proteome</keyword>
<dbReference type="Proteomes" id="UP000436006">
    <property type="component" value="Unassembled WGS sequence"/>
</dbReference>
<organism evidence="1 2">
    <name type="scientific">Spirosoma arboris</name>
    <dbReference type="NCBI Taxonomy" id="2682092"/>
    <lineage>
        <taxon>Bacteria</taxon>
        <taxon>Pseudomonadati</taxon>
        <taxon>Bacteroidota</taxon>
        <taxon>Cytophagia</taxon>
        <taxon>Cytophagales</taxon>
        <taxon>Cytophagaceae</taxon>
        <taxon>Spirosoma</taxon>
    </lineage>
</organism>
<dbReference type="PANTHER" id="PTHR41930">
    <property type="entry name" value="UPF0200 PROTEIN MJ1399"/>
    <property type="match status" value="1"/>
</dbReference>
<dbReference type="RefSeq" id="WP_157590487.1">
    <property type="nucleotide sequence ID" value="NZ_WPIN01000025.1"/>
</dbReference>
<accession>A0A7K1SPF2</accession>
<dbReference type="Gene3D" id="3.40.50.300">
    <property type="entry name" value="P-loop containing nucleotide triphosphate hydrolases"/>
    <property type="match status" value="1"/>
</dbReference>
<dbReference type="EMBL" id="WPIN01000025">
    <property type="protein sequence ID" value="MVM35685.1"/>
    <property type="molecule type" value="Genomic_DNA"/>
</dbReference>
<gene>
    <name evidence="1" type="ORF">GO755_37065</name>
</gene>
<dbReference type="InterPro" id="IPR027417">
    <property type="entry name" value="P-loop_NTPase"/>
</dbReference>
<comment type="caution">
    <text evidence="1">The sequence shown here is derived from an EMBL/GenBank/DDBJ whole genome shotgun (WGS) entry which is preliminary data.</text>
</comment>
<name>A0A7K1SPF2_9BACT</name>
<reference evidence="1 2" key="1">
    <citation type="submission" date="2019-12" db="EMBL/GenBank/DDBJ databases">
        <title>Spirosoma sp. HMF4905 genome sequencing and assembly.</title>
        <authorList>
            <person name="Kang H."/>
            <person name="Cha I."/>
            <person name="Kim H."/>
            <person name="Joh K."/>
        </authorList>
    </citation>
    <scope>NUCLEOTIDE SEQUENCE [LARGE SCALE GENOMIC DNA]</scope>
    <source>
        <strain evidence="1 2">HMF4905</strain>
    </source>
</reference>
<dbReference type="SUPFAM" id="SSF52540">
    <property type="entry name" value="P-loop containing nucleoside triphosphate hydrolases"/>
    <property type="match status" value="1"/>
</dbReference>